<dbReference type="SUPFAM" id="SSF53098">
    <property type="entry name" value="Ribonuclease H-like"/>
    <property type="match status" value="1"/>
</dbReference>
<reference evidence="1 2" key="1">
    <citation type="journal article" date="2020" name="IScience">
        <title>Genome Sequencing of the Endangered Kingdonia uniflora (Circaeasteraceae, Ranunculales) Reveals Potential Mechanisms of Evolutionary Specialization.</title>
        <authorList>
            <person name="Sun Y."/>
            <person name="Deng T."/>
            <person name="Zhang A."/>
            <person name="Moore M.J."/>
            <person name="Landis J.B."/>
            <person name="Lin N."/>
            <person name="Zhang H."/>
            <person name="Zhang X."/>
            <person name="Huang J."/>
            <person name="Zhang X."/>
            <person name="Sun H."/>
            <person name="Wang H."/>
        </authorList>
    </citation>
    <scope>NUCLEOTIDE SEQUENCE [LARGE SCALE GENOMIC DNA]</scope>
    <source>
        <strain evidence="1">TB1705</strain>
        <tissue evidence="1">Leaf</tissue>
    </source>
</reference>
<dbReference type="GO" id="GO:0030620">
    <property type="term" value="F:U2 snRNA binding"/>
    <property type="evidence" value="ECO:0007669"/>
    <property type="project" value="TreeGrafter"/>
</dbReference>
<gene>
    <name evidence="1" type="ORF">GIB67_015010</name>
</gene>
<dbReference type="GO" id="GO:0017070">
    <property type="term" value="F:U6 snRNA binding"/>
    <property type="evidence" value="ECO:0007669"/>
    <property type="project" value="TreeGrafter"/>
</dbReference>
<dbReference type="AlphaFoldDB" id="A0A7J7MTK3"/>
<accession>A0A7J7MTK3</accession>
<dbReference type="InterPro" id="IPR012337">
    <property type="entry name" value="RNaseH-like_sf"/>
</dbReference>
<dbReference type="GO" id="GO:0030619">
    <property type="term" value="F:U1 snRNA binding"/>
    <property type="evidence" value="ECO:0007669"/>
    <property type="project" value="TreeGrafter"/>
</dbReference>
<dbReference type="Proteomes" id="UP000541444">
    <property type="component" value="Unassembled WGS sequence"/>
</dbReference>
<dbReference type="InterPro" id="IPR027652">
    <property type="entry name" value="PRP8"/>
</dbReference>
<sequence length="944" mass="107525">MYRVWNFHGKHLTYNESGIALPSYNLPQDGVAVVNSPKASNSAYHVFSDESVQDDLDAINNHTEDNEDNTMKGEDSLLKGLDVALDDSSLLPPIIMDDSDTSGLVGLGHRFILSGVEYEQAWKWVLSNHPDYDKWKKRHSDFIERRRAVAKKRKSVNYKIPKEEEFIPWMKSQRKSKEMNDTNFSDIVRGPLTLATRSSSSLSTTVCKKRGHTRGPTLLLPDGQRRVVSVNHLGQPNNGDTNHADLVTSIGVLSRAHIPINCKTIKDVPSSDMKDIRSKLNDGFEMPHILEDYLRERILSFWRNFKTRLYNELVKDKNPDEVKAKLDDVPDFVTPEEWNEFVDYRNTPEFQVVERNLESDALVPRSDVYIKAHTKIDDTVQNPDLVEKIRQYERENPESKTTGINDYVAKKVRKDCKGRMIGFAGGVCLTLIKKSGHLLKQNEDLRVKNVELTNRCDIVLLSKFFAHYPRIVYASGIKCDYLTTTRGTISTVFLVACGEVAAIDPTSLIHNQILGEGYYKVVVTDIFEPECLLRKLDKFADTIGDVGIGVGPNRNIHAWKNYNLEDVFDSNIPCSFMAKAHRWTMSKPTIVTESKDVFDQKVEVALRNLILLDYAKKNNVNTSALTQSEIRDIILRAEITPPSLQKQQIAEIEKQAKDASQLAEVTTKMTNVHATNLYLRVNRIYVISEDIKETSFTYIMPKNILKKFICIADLRTQIVGYIYGISPLDNPQAESNGAMVQVKHRKKGGPKATKFTYGIDNDHPPVSLSETTAQTMFGVYMCRRRSGMDVLQFDILVGLRRRWNKRFHSIPRTYLYCFGKAILPCSSPWICLIAKRFAVLFRNPLRNVGDSLVKTKSIAKLSPSNCQLESICSSFNSLLYLKEVRLAHNEITALKVSKHVMHKRKKLLGNPGHDNRWEAVCWLRSSNYRECSRVVRIQIVKQCA</sequence>
<evidence type="ECO:0000313" key="2">
    <source>
        <dbReference type="Proteomes" id="UP000541444"/>
    </source>
</evidence>
<dbReference type="PANTHER" id="PTHR11140">
    <property type="entry name" value="PRE-MRNA SPLICING FACTOR PRP8"/>
    <property type="match status" value="1"/>
</dbReference>
<dbReference type="GO" id="GO:0000244">
    <property type="term" value="P:spliceosomal tri-snRNP complex assembly"/>
    <property type="evidence" value="ECO:0007669"/>
    <property type="project" value="TreeGrafter"/>
</dbReference>
<comment type="caution">
    <text evidence="1">The sequence shown here is derived from an EMBL/GenBank/DDBJ whole genome shotgun (WGS) entry which is preliminary data.</text>
</comment>
<dbReference type="GO" id="GO:0030623">
    <property type="term" value="F:U5 snRNA binding"/>
    <property type="evidence" value="ECO:0007669"/>
    <property type="project" value="TreeGrafter"/>
</dbReference>
<proteinExistence type="predicted"/>
<keyword evidence="2" id="KW-1185">Reference proteome</keyword>
<dbReference type="Gene3D" id="3.40.140.10">
    <property type="entry name" value="Cytidine Deaminase, domain 2"/>
    <property type="match status" value="1"/>
</dbReference>
<dbReference type="InterPro" id="IPR043173">
    <property type="entry name" value="Prp8_domainIV_fingers"/>
</dbReference>
<organism evidence="1 2">
    <name type="scientific">Kingdonia uniflora</name>
    <dbReference type="NCBI Taxonomy" id="39325"/>
    <lineage>
        <taxon>Eukaryota</taxon>
        <taxon>Viridiplantae</taxon>
        <taxon>Streptophyta</taxon>
        <taxon>Embryophyta</taxon>
        <taxon>Tracheophyta</taxon>
        <taxon>Spermatophyta</taxon>
        <taxon>Magnoliopsida</taxon>
        <taxon>Ranunculales</taxon>
        <taxon>Circaeasteraceae</taxon>
        <taxon>Kingdonia</taxon>
    </lineage>
</organism>
<dbReference type="GO" id="GO:0005682">
    <property type="term" value="C:U5 snRNP"/>
    <property type="evidence" value="ECO:0007669"/>
    <property type="project" value="TreeGrafter"/>
</dbReference>
<dbReference type="PANTHER" id="PTHR11140:SF0">
    <property type="entry name" value="PRE-MRNA-PROCESSING-SPLICING FACTOR 8"/>
    <property type="match status" value="1"/>
</dbReference>
<dbReference type="GO" id="GO:0097157">
    <property type="term" value="F:pre-mRNA intronic binding"/>
    <property type="evidence" value="ECO:0007669"/>
    <property type="project" value="TreeGrafter"/>
</dbReference>
<dbReference type="OrthoDB" id="1517790at2759"/>
<dbReference type="EMBL" id="JACGCM010001237">
    <property type="protein sequence ID" value="KAF6158216.1"/>
    <property type="molecule type" value="Genomic_DNA"/>
</dbReference>
<dbReference type="GO" id="GO:0071013">
    <property type="term" value="C:catalytic step 2 spliceosome"/>
    <property type="evidence" value="ECO:0007669"/>
    <property type="project" value="TreeGrafter"/>
</dbReference>
<evidence type="ECO:0000313" key="1">
    <source>
        <dbReference type="EMBL" id="KAF6158216.1"/>
    </source>
</evidence>
<dbReference type="Gene3D" id="1.20.80.40">
    <property type="match status" value="1"/>
</dbReference>
<name>A0A7J7MTK3_9MAGN</name>
<protein>
    <submittedName>
        <fullName evidence="1">Uncharacterized protein</fullName>
    </submittedName>
</protein>